<dbReference type="InterPro" id="IPR008978">
    <property type="entry name" value="HSP20-like_chaperone"/>
</dbReference>
<keyword evidence="8" id="KW-1185">Reference proteome</keyword>
<dbReference type="PANTHER" id="PTHR21664">
    <property type="entry name" value="CHRONIC MYELOGENOUS LEUKEMIA TUMOR ANTIGEN 66"/>
    <property type="match status" value="1"/>
</dbReference>
<evidence type="ECO:0000313" key="7">
    <source>
        <dbReference type="EMBL" id="KAK0158797.1"/>
    </source>
</evidence>
<comment type="caution">
    <text evidence="7">The sequence shown here is derived from an EMBL/GenBank/DDBJ whole genome shotgun (WGS) entry which is preliminary data.</text>
</comment>
<gene>
    <name evidence="7" type="ORF">PV328_009749</name>
</gene>
<evidence type="ECO:0000259" key="6">
    <source>
        <dbReference type="PROSITE" id="PS51203"/>
    </source>
</evidence>
<dbReference type="CDD" id="cd06467">
    <property type="entry name" value="p23_NUDC_like"/>
    <property type="match status" value="1"/>
</dbReference>
<evidence type="ECO:0000256" key="1">
    <source>
        <dbReference type="ARBA" id="ARBA00004123"/>
    </source>
</evidence>
<evidence type="ECO:0000256" key="5">
    <source>
        <dbReference type="ARBA" id="ARBA00023242"/>
    </source>
</evidence>
<protein>
    <recommendedName>
        <fullName evidence="3">NudC domain-containing protein 1</fullName>
    </recommendedName>
</protein>
<evidence type="ECO:0000256" key="4">
    <source>
        <dbReference type="ARBA" id="ARBA00022490"/>
    </source>
</evidence>
<dbReference type="Proteomes" id="UP001168990">
    <property type="component" value="Unassembled WGS sequence"/>
</dbReference>
<evidence type="ECO:0000256" key="3">
    <source>
        <dbReference type="ARBA" id="ARBA00018915"/>
    </source>
</evidence>
<dbReference type="AlphaFoldDB" id="A0AA39C6H9"/>
<comment type="subcellular location">
    <subcellularLocation>
        <location evidence="2">Cytoplasm</location>
    </subcellularLocation>
    <subcellularLocation>
        <location evidence="1">Nucleus</location>
    </subcellularLocation>
</comment>
<dbReference type="GO" id="GO:0005737">
    <property type="term" value="C:cytoplasm"/>
    <property type="evidence" value="ECO:0007669"/>
    <property type="project" value="UniProtKB-SubCell"/>
</dbReference>
<dbReference type="Gene3D" id="2.60.40.790">
    <property type="match status" value="1"/>
</dbReference>
<name>A0AA39C6H9_9HYME</name>
<dbReference type="InterPro" id="IPR037895">
    <property type="entry name" value="NUDCD1"/>
</dbReference>
<keyword evidence="5" id="KW-0539">Nucleus</keyword>
<sequence>MTKIIDLRPKKDLLNSKFEKYQFSSDVIAITDEKNLSKNVLRQEPSQGQESWLEARLFAFHNHLFKNPFDSSCWFCDENYEVWQLNKDGTLHNVHSFTANKAPTMYNPTIAFASNEFVILTRGDNNLEVLTTMNSGGKKLYLLEEIEPGVLLDARYVEKKSKIIIAMCCIIDVNGKKHSQIVILSYIIKYNNNGIHNLECFQKQHLTVKGSIEYVFIEPSGDYINVLSQDVAKFTYDSLKQIKDEEKKLSTNDSEIKIPKYSWSQDEESLTVWIKIPKKFGDTKANINVKSTGLSISVKDEILIQGELQYRIDHETAVWKYEKETLKLELMKYESGQMWNELIKGDTDGEWLPNEALAAEIHSRLSHLCTDQQQTNDGSSQPAIGFNSEQLEECDLQGKENTLQRINLISHSTTHLVMLGLHNRVLFTHKLQSSQVLCIRHDHDGCVWQSVEESPDEWKMIHTSTYPGFGYVEASKTNKKFCISPPDCSYVAIIEHARHGFLYEKPATSATIAKQKIIDLGPDSSPIMGAATTNEYLVIITKNKLFQLKVIR</sequence>
<evidence type="ECO:0000256" key="2">
    <source>
        <dbReference type="ARBA" id="ARBA00004496"/>
    </source>
</evidence>
<reference evidence="7" key="1">
    <citation type="journal article" date="2023" name="bioRxiv">
        <title>Scaffold-level genome assemblies of two parasitoid biocontrol wasps reveal the parthenogenesis mechanism and an associated novel virus.</title>
        <authorList>
            <person name="Inwood S."/>
            <person name="Skelly J."/>
            <person name="Guhlin J."/>
            <person name="Harrop T."/>
            <person name="Goldson S."/>
            <person name="Dearden P."/>
        </authorList>
    </citation>
    <scope>NUCLEOTIDE SEQUENCE</scope>
    <source>
        <strain evidence="7">Irish</strain>
        <tissue evidence="7">Whole body</tissue>
    </source>
</reference>
<dbReference type="EMBL" id="JAQQBS010001424">
    <property type="protein sequence ID" value="KAK0158797.1"/>
    <property type="molecule type" value="Genomic_DNA"/>
</dbReference>
<proteinExistence type="predicted"/>
<dbReference type="InterPro" id="IPR007052">
    <property type="entry name" value="CS_dom"/>
</dbReference>
<feature type="domain" description="CS" evidence="6">
    <location>
        <begin position="256"/>
        <end position="343"/>
    </location>
</feature>
<dbReference type="Pfam" id="PF04969">
    <property type="entry name" value="CS"/>
    <property type="match status" value="1"/>
</dbReference>
<keyword evidence="4" id="KW-0963">Cytoplasm</keyword>
<dbReference type="PANTHER" id="PTHR21664:SF1">
    <property type="entry name" value="NUDC DOMAIN-CONTAINING PROTEIN 1"/>
    <property type="match status" value="1"/>
</dbReference>
<dbReference type="PROSITE" id="PS51203">
    <property type="entry name" value="CS"/>
    <property type="match status" value="1"/>
</dbReference>
<dbReference type="SUPFAM" id="SSF49764">
    <property type="entry name" value="HSP20-like chaperones"/>
    <property type="match status" value="1"/>
</dbReference>
<dbReference type="GO" id="GO:0005634">
    <property type="term" value="C:nucleus"/>
    <property type="evidence" value="ECO:0007669"/>
    <property type="project" value="UniProtKB-SubCell"/>
</dbReference>
<reference evidence="7" key="2">
    <citation type="submission" date="2023-03" db="EMBL/GenBank/DDBJ databases">
        <authorList>
            <person name="Inwood S.N."/>
            <person name="Skelly J.G."/>
            <person name="Guhlin J."/>
            <person name="Harrop T.W.R."/>
            <person name="Goldson S.G."/>
            <person name="Dearden P.K."/>
        </authorList>
    </citation>
    <scope>NUCLEOTIDE SEQUENCE</scope>
    <source>
        <strain evidence="7">Irish</strain>
        <tissue evidence="7">Whole body</tissue>
    </source>
</reference>
<evidence type="ECO:0000313" key="8">
    <source>
        <dbReference type="Proteomes" id="UP001168990"/>
    </source>
</evidence>
<accession>A0AA39C6H9</accession>
<organism evidence="7 8">
    <name type="scientific">Microctonus aethiopoides</name>
    <dbReference type="NCBI Taxonomy" id="144406"/>
    <lineage>
        <taxon>Eukaryota</taxon>
        <taxon>Metazoa</taxon>
        <taxon>Ecdysozoa</taxon>
        <taxon>Arthropoda</taxon>
        <taxon>Hexapoda</taxon>
        <taxon>Insecta</taxon>
        <taxon>Pterygota</taxon>
        <taxon>Neoptera</taxon>
        <taxon>Endopterygota</taxon>
        <taxon>Hymenoptera</taxon>
        <taxon>Apocrita</taxon>
        <taxon>Ichneumonoidea</taxon>
        <taxon>Braconidae</taxon>
        <taxon>Euphorinae</taxon>
        <taxon>Microctonus</taxon>
    </lineage>
</organism>